<reference evidence="2" key="1">
    <citation type="submission" date="2014-03" db="EMBL/GenBank/DDBJ databases">
        <authorList>
            <person name="Aksoy S."/>
            <person name="Warren W."/>
            <person name="Wilson R.K."/>
        </authorList>
    </citation>
    <scope>NUCLEOTIDE SEQUENCE [LARGE SCALE GENOMIC DNA]</scope>
    <source>
        <strain evidence="2">IAEA</strain>
    </source>
</reference>
<reference evidence="1" key="2">
    <citation type="submission" date="2020-05" db="UniProtKB">
        <authorList>
            <consortium name="EnsemblMetazoa"/>
        </authorList>
    </citation>
    <scope>IDENTIFICATION</scope>
    <source>
        <strain evidence="1">IAEA</strain>
    </source>
</reference>
<evidence type="ECO:0000313" key="1">
    <source>
        <dbReference type="EnsemblMetazoa" id="GPAI027184-PA"/>
    </source>
</evidence>
<proteinExistence type="predicted"/>
<dbReference type="VEuPathDB" id="VectorBase:GPAI027184"/>
<sequence length="104" mass="12241">MDTHRHASFLKIRLIATTLQRMQQRMLSRGSYIQLPKRDIDLDNNERENDLAARLLQFKNCTKVMDGNTEDLRFFNANMADNHLIEHKTKNLLNAVCKRQEIIS</sequence>
<evidence type="ECO:0000313" key="2">
    <source>
        <dbReference type="Proteomes" id="UP000092445"/>
    </source>
</evidence>
<dbReference type="AlphaFoldDB" id="A0A1A9ZWF1"/>
<organism evidence="1 2">
    <name type="scientific">Glossina pallidipes</name>
    <name type="common">Tsetse fly</name>
    <dbReference type="NCBI Taxonomy" id="7398"/>
    <lineage>
        <taxon>Eukaryota</taxon>
        <taxon>Metazoa</taxon>
        <taxon>Ecdysozoa</taxon>
        <taxon>Arthropoda</taxon>
        <taxon>Hexapoda</taxon>
        <taxon>Insecta</taxon>
        <taxon>Pterygota</taxon>
        <taxon>Neoptera</taxon>
        <taxon>Endopterygota</taxon>
        <taxon>Diptera</taxon>
        <taxon>Brachycera</taxon>
        <taxon>Muscomorpha</taxon>
        <taxon>Hippoboscoidea</taxon>
        <taxon>Glossinidae</taxon>
        <taxon>Glossina</taxon>
    </lineage>
</organism>
<dbReference type="EnsemblMetazoa" id="GPAI027184-RA">
    <property type="protein sequence ID" value="GPAI027184-PA"/>
    <property type="gene ID" value="GPAI027184"/>
</dbReference>
<accession>A0A1A9ZWF1</accession>
<protein>
    <submittedName>
        <fullName evidence="1">Uncharacterized protein</fullName>
    </submittedName>
</protein>
<name>A0A1A9ZWF1_GLOPL</name>
<keyword evidence="2" id="KW-1185">Reference proteome</keyword>
<dbReference type="Proteomes" id="UP000092445">
    <property type="component" value="Unassembled WGS sequence"/>
</dbReference>